<proteinExistence type="predicted"/>
<evidence type="ECO:0000313" key="2">
    <source>
        <dbReference type="Proteomes" id="UP001190700"/>
    </source>
</evidence>
<evidence type="ECO:0000313" key="1">
    <source>
        <dbReference type="EMBL" id="KAK3246392.1"/>
    </source>
</evidence>
<sequence>MRRDRFEGYKPEYPETGYYSFTGDGARGVFPPEGAFPWPVKHKLKNSWDFVEESKAPFKRDRTPTWGMLTSNQQKRSETTRIARAVLGDRSIIHLSKPVFVPPKPPKGNLYKSWHGADI</sequence>
<comment type="caution">
    <text evidence="1">The sequence shown here is derived from an EMBL/GenBank/DDBJ whole genome shotgun (WGS) entry which is preliminary data.</text>
</comment>
<name>A0AAE0C0Y3_9CHLO</name>
<dbReference type="EMBL" id="LGRX02029863">
    <property type="protein sequence ID" value="KAK3246392.1"/>
    <property type="molecule type" value="Genomic_DNA"/>
</dbReference>
<keyword evidence="2" id="KW-1185">Reference proteome</keyword>
<accession>A0AAE0C0Y3</accession>
<gene>
    <name evidence="1" type="ORF">CYMTET_44074</name>
</gene>
<reference evidence="1 2" key="1">
    <citation type="journal article" date="2015" name="Genome Biol. Evol.">
        <title>Comparative Genomics of a Bacterivorous Green Alga Reveals Evolutionary Causalities and Consequences of Phago-Mixotrophic Mode of Nutrition.</title>
        <authorList>
            <person name="Burns J.A."/>
            <person name="Paasch A."/>
            <person name="Narechania A."/>
            <person name="Kim E."/>
        </authorList>
    </citation>
    <scope>NUCLEOTIDE SEQUENCE [LARGE SCALE GENOMIC DNA]</scope>
    <source>
        <strain evidence="1 2">PLY_AMNH</strain>
    </source>
</reference>
<organism evidence="1 2">
    <name type="scientific">Cymbomonas tetramitiformis</name>
    <dbReference type="NCBI Taxonomy" id="36881"/>
    <lineage>
        <taxon>Eukaryota</taxon>
        <taxon>Viridiplantae</taxon>
        <taxon>Chlorophyta</taxon>
        <taxon>Pyramimonadophyceae</taxon>
        <taxon>Pyramimonadales</taxon>
        <taxon>Pyramimonadaceae</taxon>
        <taxon>Cymbomonas</taxon>
    </lineage>
</organism>
<dbReference type="AlphaFoldDB" id="A0AAE0C0Y3"/>
<dbReference type="Proteomes" id="UP001190700">
    <property type="component" value="Unassembled WGS sequence"/>
</dbReference>
<protein>
    <submittedName>
        <fullName evidence="1">Uncharacterized protein</fullName>
    </submittedName>
</protein>